<dbReference type="Proteomes" id="UP000789375">
    <property type="component" value="Unassembled WGS sequence"/>
</dbReference>
<dbReference type="EMBL" id="CAJVPP010000100">
    <property type="protein sequence ID" value="CAG8442641.1"/>
    <property type="molecule type" value="Genomic_DNA"/>
</dbReference>
<evidence type="ECO:0000313" key="2">
    <source>
        <dbReference type="Proteomes" id="UP000789375"/>
    </source>
</evidence>
<sequence>MDCPKLKLSYRRPIWARKLQEFLMYENNLENVVESVIMLAICKLLGQNMIALFAPVILDLIANRLVLVFTYPNIAEASARVMNHSEITFKEIVEPLFAVIKEGVEEGHKSEFVGRLLIFLGFIVLKQYSHIIKSINHSFLEGQINEGKFKEIRVFFCTHFIAMERDFHKKICPFTLITVYSLIVLRSAYCT</sequence>
<reference evidence="1" key="1">
    <citation type="submission" date="2021-06" db="EMBL/GenBank/DDBJ databases">
        <authorList>
            <person name="Kallberg Y."/>
            <person name="Tangrot J."/>
            <person name="Rosling A."/>
        </authorList>
    </citation>
    <scope>NUCLEOTIDE SEQUENCE</scope>
    <source>
        <strain evidence="1">87-6 pot B 2015</strain>
    </source>
</reference>
<comment type="caution">
    <text evidence="1">The sequence shown here is derived from an EMBL/GenBank/DDBJ whole genome shotgun (WGS) entry which is preliminary data.</text>
</comment>
<accession>A0A9N8YRB1</accession>
<name>A0A9N8YRB1_FUNMO</name>
<organism evidence="1 2">
    <name type="scientific">Funneliformis mosseae</name>
    <name type="common">Endomycorrhizal fungus</name>
    <name type="synonym">Glomus mosseae</name>
    <dbReference type="NCBI Taxonomy" id="27381"/>
    <lineage>
        <taxon>Eukaryota</taxon>
        <taxon>Fungi</taxon>
        <taxon>Fungi incertae sedis</taxon>
        <taxon>Mucoromycota</taxon>
        <taxon>Glomeromycotina</taxon>
        <taxon>Glomeromycetes</taxon>
        <taxon>Glomerales</taxon>
        <taxon>Glomeraceae</taxon>
        <taxon>Funneliformis</taxon>
    </lineage>
</organism>
<keyword evidence="2" id="KW-1185">Reference proteome</keyword>
<gene>
    <name evidence="1" type="ORF">FMOSSE_LOCUS935</name>
</gene>
<dbReference type="AlphaFoldDB" id="A0A9N8YRB1"/>
<evidence type="ECO:0000313" key="1">
    <source>
        <dbReference type="EMBL" id="CAG8442641.1"/>
    </source>
</evidence>
<protein>
    <submittedName>
        <fullName evidence="1">7667_t:CDS:1</fullName>
    </submittedName>
</protein>
<proteinExistence type="predicted"/>